<keyword evidence="1" id="KW-0732">Signal</keyword>
<evidence type="ECO:0000313" key="2">
    <source>
        <dbReference type="EMBL" id="CAA7401620.1"/>
    </source>
</evidence>
<protein>
    <submittedName>
        <fullName evidence="2">Uncharacterized protein</fullName>
    </submittedName>
</protein>
<accession>A0A7I8KUY5</accession>
<dbReference type="EMBL" id="LR746272">
    <property type="protein sequence ID" value="CAA7401620.1"/>
    <property type="molecule type" value="Genomic_DNA"/>
</dbReference>
<evidence type="ECO:0000313" key="3">
    <source>
        <dbReference type="Proteomes" id="UP000663760"/>
    </source>
</evidence>
<feature type="signal peptide" evidence="1">
    <location>
        <begin position="1"/>
        <end position="33"/>
    </location>
</feature>
<dbReference type="AlphaFoldDB" id="A0A7I8KUY5"/>
<gene>
    <name evidence="2" type="ORF">SI8410_09012298</name>
</gene>
<name>A0A7I8KUY5_SPIIN</name>
<organism evidence="2 3">
    <name type="scientific">Spirodela intermedia</name>
    <name type="common">Intermediate duckweed</name>
    <dbReference type="NCBI Taxonomy" id="51605"/>
    <lineage>
        <taxon>Eukaryota</taxon>
        <taxon>Viridiplantae</taxon>
        <taxon>Streptophyta</taxon>
        <taxon>Embryophyta</taxon>
        <taxon>Tracheophyta</taxon>
        <taxon>Spermatophyta</taxon>
        <taxon>Magnoliopsida</taxon>
        <taxon>Liliopsida</taxon>
        <taxon>Araceae</taxon>
        <taxon>Lemnoideae</taxon>
        <taxon>Spirodela</taxon>
    </lineage>
</organism>
<reference evidence="2" key="1">
    <citation type="submission" date="2020-02" db="EMBL/GenBank/DDBJ databases">
        <authorList>
            <person name="Scholz U."/>
            <person name="Mascher M."/>
            <person name="Fiebig A."/>
        </authorList>
    </citation>
    <scope>NUCLEOTIDE SEQUENCE</scope>
</reference>
<sequence length="134" mass="13195">MGSSTRKACNASVSLLWVSLLGCPLGFSPRCNASSSASPGGYAISTGSNGTTAACTTTGGTVVNSSAHGGAFATCYASATSSSPPAEPSAAPSRPGQYGHPLFTVLSFWVCLVVLNSSALVGSSPPSVAHPRKA</sequence>
<dbReference type="Proteomes" id="UP000663760">
    <property type="component" value="Chromosome 9"/>
</dbReference>
<feature type="chain" id="PRO_5029863611" evidence="1">
    <location>
        <begin position="34"/>
        <end position="134"/>
    </location>
</feature>
<proteinExistence type="predicted"/>
<dbReference type="PROSITE" id="PS51257">
    <property type="entry name" value="PROKAR_LIPOPROTEIN"/>
    <property type="match status" value="1"/>
</dbReference>
<keyword evidence="3" id="KW-1185">Reference proteome</keyword>
<evidence type="ECO:0000256" key="1">
    <source>
        <dbReference type="SAM" id="SignalP"/>
    </source>
</evidence>